<evidence type="ECO:0000256" key="1">
    <source>
        <dbReference type="ARBA" id="ARBA00022722"/>
    </source>
</evidence>
<evidence type="ECO:0000256" key="4">
    <source>
        <dbReference type="ARBA" id="ARBA00022801"/>
    </source>
</evidence>
<sequence length="1176" mass="127559">MAGTRSMSDSGKRLVHPLKDNQALAVDPQDSVWLSASAGTGKTQVLSARVLRLLLNADVDPSQILCLTFTKAGAAEMATRVNEVLASWVRMSAVDLASDLKAIGAAFDHATQQRARTLFASVLDSPGGGLRIDTIHAFSQWLLAAFPEEAGLAPGSRPMEDRDRNLLAHEVLAAMLVEWEETGAADLLDALAALSIRMGADGVRNWLMRCASAREVWLGTGGWQEPIAPNVRRMLGMAADAGPETVAALCADKVFDIAGLEQCLHTLDAWNAKTGADGAEAIRQWLARDLEGRADSVEDLLGKILNKDGSDKKLIANRDPAYTHYIVGVRQSIAAVREQQMLLNLVEFLTPALLVGRRFAIRWDEAKAREGFIDFDDQIRQAAALLSRSDISDWIRYKLDRRFDHIMVDEAQDTNAEQWSIIRALTGDFFSGMGQRDDKLRTIFVVGDYKQAIFGFQGTSPKNFRTNREYFADIMATARANADVLRDYSGMRDLLAIGLGRSFRSAQPVLDFVDRAIDGIGHEEFGLTEHPGSHEGDNRPGEVVLWKPVATNPDDADAGAEQNGVSDSSAAGDGGADTWVSEPERRMADGIAAQVKSWLKDGYPLAKGRKRNARAGDIMVLVRRRRELAGLVVSRLHAAGIPVAGVDRLRLGAPLAVKDLMAAIRFAVQPYDDLSLANWLVSPLGGWSQQDLLDHGYRPKGTYLWDHIRQSEAPLVAQTCDRLRDLLRLADYELPQALLHWMLAGPWQGRRALVARLGRDANDPIDELLNAAANYASAHTASLQGFIQWFDAGDGELKREAGAGEGLVRVMTVHGSKGLQSPIVILADATGNPDKSPVRGLSLDDNGRTIPLPPLGKDEKVGPVAAAEEKAAAEEREEHWRLLYVAMTRAEEALFIGGALGKSEDVPAESSWYARLKPLFSNDAEADPIWGERLTFGQRPANVPLQSSQEAGQESAALPAWAITPIGPEPRPPRPLAPSSAGSEQAADPPLPPDMAREAARRGVLIHSLLERLPDVDPAARENAAMAWLLRQAPELADAARQEIYAAASGVLCVPEFAEIFSPAALAEVPLAATVGGQVIAGTADRLLVTRDVVTVVDFKTARRPPAGLDEVPELTLRQMGAYAAALGEIYPGRRVEAAILYTQTPLLVPLSPEILGRYKPQLSGAQERFSVSLLE</sequence>
<evidence type="ECO:0000256" key="10">
    <source>
        <dbReference type="ARBA" id="ARBA00023235"/>
    </source>
</evidence>
<proteinExistence type="predicted"/>
<keyword evidence="2 15" id="KW-0547">Nucleotide-binding</keyword>
<reference evidence="19 20" key="1">
    <citation type="submission" date="2019-12" db="EMBL/GenBank/DDBJ databases">
        <title>Genomic-based taxomic classification of the family Erythrobacteraceae.</title>
        <authorList>
            <person name="Xu L."/>
        </authorList>
    </citation>
    <scope>NUCLEOTIDE SEQUENCE [LARGE SCALE GENOMIC DNA]</scope>
    <source>
        <strain evidence="19 20">KCTC 52259</strain>
    </source>
</reference>
<dbReference type="PANTHER" id="PTHR11070:SF2">
    <property type="entry name" value="ATP-DEPENDENT DNA HELICASE SRS2"/>
    <property type="match status" value="1"/>
</dbReference>
<dbReference type="Pfam" id="PF12705">
    <property type="entry name" value="PDDEXK_1"/>
    <property type="match status" value="1"/>
</dbReference>
<dbReference type="InterPro" id="IPR027417">
    <property type="entry name" value="P-loop_NTPase"/>
</dbReference>
<dbReference type="PROSITE" id="PS51198">
    <property type="entry name" value="UVRD_HELICASE_ATP_BIND"/>
    <property type="match status" value="1"/>
</dbReference>
<dbReference type="InterPro" id="IPR014016">
    <property type="entry name" value="UvrD-like_ATP-bd"/>
</dbReference>
<dbReference type="GO" id="GO:0003677">
    <property type="term" value="F:DNA binding"/>
    <property type="evidence" value="ECO:0007669"/>
    <property type="project" value="UniProtKB-KW"/>
</dbReference>
<evidence type="ECO:0000256" key="6">
    <source>
        <dbReference type="ARBA" id="ARBA00022839"/>
    </source>
</evidence>
<evidence type="ECO:0000256" key="12">
    <source>
        <dbReference type="ARBA" id="ARBA00034808"/>
    </source>
</evidence>
<feature type="domain" description="UvrD-like helicase ATP-binding" evidence="17">
    <location>
        <begin position="15"/>
        <end position="506"/>
    </location>
</feature>
<keyword evidence="3" id="KW-0227">DNA damage</keyword>
<dbReference type="Gene3D" id="3.40.50.300">
    <property type="entry name" value="P-loop containing nucleotide triphosphate hydrolases"/>
    <property type="match status" value="4"/>
</dbReference>
<dbReference type="OrthoDB" id="9810135at2"/>
<keyword evidence="5 15" id="KW-0347">Helicase</keyword>
<gene>
    <name evidence="19" type="primary">addA</name>
    <name evidence="19" type="ORF">GRI44_03970</name>
</gene>
<evidence type="ECO:0000256" key="13">
    <source>
        <dbReference type="ARBA" id="ARBA00034923"/>
    </source>
</evidence>
<feature type="binding site" evidence="15">
    <location>
        <begin position="36"/>
        <end position="43"/>
    </location>
    <ligand>
        <name>ATP</name>
        <dbReference type="ChEBI" id="CHEBI:30616"/>
    </ligand>
</feature>
<dbReference type="EMBL" id="WTYU01000001">
    <property type="protein sequence ID" value="MXP13906.1"/>
    <property type="molecule type" value="Genomic_DNA"/>
</dbReference>
<feature type="domain" description="UvrD-like helicase C-terminal" evidence="18">
    <location>
        <begin position="546"/>
        <end position="818"/>
    </location>
</feature>
<dbReference type="InterPro" id="IPR014151">
    <property type="entry name" value="DNA_helicase_AddA"/>
</dbReference>
<dbReference type="InterPro" id="IPR011604">
    <property type="entry name" value="PDDEXK-like_dom_sf"/>
</dbReference>
<keyword evidence="20" id="KW-1185">Reference proteome</keyword>
<dbReference type="PROSITE" id="PS51217">
    <property type="entry name" value="UVRD_HELICASE_CTER"/>
    <property type="match status" value="1"/>
</dbReference>
<dbReference type="GO" id="GO:0005524">
    <property type="term" value="F:ATP binding"/>
    <property type="evidence" value="ECO:0007669"/>
    <property type="project" value="UniProtKB-UniRule"/>
</dbReference>
<keyword evidence="4 15" id="KW-0378">Hydrolase</keyword>
<keyword evidence="7 15" id="KW-0067">ATP-binding</keyword>
<dbReference type="EC" id="5.6.2.4" evidence="12"/>
<dbReference type="PANTHER" id="PTHR11070">
    <property type="entry name" value="UVRD / RECB / PCRA DNA HELICASE FAMILY MEMBER"/>
    <property type="match status" value="1"/>
</dbReference>
<evidence type="ECO:0000313" key="19">
    <source>
        <dbReference type="EMBL" id="MXP13906.1"/>
    </source>
</evidence>
<evidence type="ECO:0000256" key="14">
    <source>
        <dbReference type="ARBA" id="ARBA00048988"/>
    </source>
</evidence>
<organism evidence="19 20">
    <name type="scientific">Allopontixanthobacter confluentis</name>
    <dbReference type="NCBI Taxonomy" id="1849021"/>
    <lineage>
        <taxon>Bacteria</taxon>
        <taxon>Pseudomonadati</taxon>
        <taxon>Pseudomonadota</taxon>
        <taxon>Alphaproteobacteria</taxon>
        <taxon>Sphingomonadales</taxon>
        <taxon>Erythrobacteraceae</taxon>
        <taxon>Allopontixanthobacter</taxon>
    </lineage>
</organism>
<dbReference type="NCBIfam" id="TIGR02784">
    <property type="entry name" value="addA_alphas"/>
    <property type="match status" value="1"/>
</dbReference>
<dbReference type="GO" id="GO:0033202">
    <property type="term" value="C:DNA helicase complex"/>
    <property type="evidence" value="ECO:0007669"/>
    <property type="project" value="TreeGrafter"/>
</dbReference>
<comment type="catalytic activity">
    <reaction evidence="14">
        <text>ATP + H2O = ADP + phosphate + H(+)</text>
        <dbReference type="Rhea" id="RHEA:13065"/>
        <dbReference type="ChEBI" id="CHEBI:15377"/>
        <dbReference type="ChEBI" id="CHEBI:15378"/>
        <dbReference type="ChEBI" id="CHEBI:30616"/>
        <dbReference type="ChEBI" id="CHEBI:43474"/>
        <dbReference type="ChEBI" id="CHEBI:456216"/>
        <dbReference type="EC" id="5.6.2.4"/>
    </reaction>
</comment>
<evidence type="ECO:0000256" key="8">
    <source>
        <dbReference type="ARBA" id="ARBA00023125"/>
    </source>
</evidence>
<feature type="region of interest" description="Disordered" evidence="16">
    <location>
        <begin position="551"/>
        <end position="580"/>
    </location>
</feature>
<dbReference type="Gene3D" id="1.10.486.10">
    <property type="entry name" value="PCRA, domain 4"/>
    <property type="match status" value="1"/>
</dbReference>
<dbReference type="InterPro" id="IPR000212">
    <property type="entry name" value="DNA_helicase_UvrD/REP"/>
</dbReference>
<dbReference type="GO" id="GO:0005829">
    <property type="term" value="C:cytosol"/>
    <property type="evidence" value="ECO:0007669"/>
    <property type="project" value="TreeGrafter"/>
</dbReference>
<comment type="catalytic activity">
    <reaction evidence="11">
        <text>Couples ATP hydrolysis with the unwinding of duplex DNA by translocating in the 3'-5' direction.</text>
        <dbReference type="EC" id="5.6.2.4"/>
    </reaction>
</comment>
<accession>A0A6L7GEM6</accession>
<keyword evidence="8" id="KW-0238">DNA-binding</keyword>
<feature type="region of interest" description="Disordered" evidence="16">
    <location>
        <begin position="963"/>
        <end position="995"/>
    </location>
</feature>
<evidence type="ECO:0000256" key="5">
    <source>
        <dbReference type="ARBA" id="ARBA00022806"/>
    </source>
</evidence>
<dbReference type="Pfam" id="PF00580">
    <property type="entry name" value="UvrD-helicase"/>
    <property type="match status" value="1"/>
</dbReference>
<evidence type="ECO:0000259" key="17">
    <source>
        <dbReference type="PROSITE" id="PS51198"/>
    </source>
</evidence>
<dbReference type="InterPro" id="IPR038726">
    <property type="entry name" value="PDDEXK_AddAB-type"/>
</dbReference>
<feature type="region of interest" description="Disordered" evidence="16">
    <location>
        <begin position="835"/>
        <end position="861"/>
    </location>
</feature>
<dbReference type="GO" id="GO:0004527">
    <property type="term" value="F:exonuclease activity"/>
    <property type="evidence" value="ECO:0007669"/>
    <property type="project" value="UniProtKB-KW"/>
</dbReference>
<dbReference type="GO" id="GO:0043138">
    <property type="term" value="F:3'-5' DNA helicase activity"/>
    <property type="evidence" value="ECO:0007669"/>
    <property type="project" value="UniProtKB-EC"/>
</dbReference>
<dbReference type="AlphaFoldDB" id="A0A6L7GEM6"/>
<evidence type="ECO:0000256" key="16">
    <source>
        <dbReference type="SAM" id="MobiDB-lite"/>
    </source>
</evidence>
<protein>
    <recommendedName>
        <fullName evidence="12">DNA 3'-5' helicase</fullName>
        <ecNumber evidence="12">5.6.2.4</ecNumber>
    </recommendedName>
    <alternativeName>
        <fullName evidence="13">DNA 3'-5' helicase II</fullName>
    </alternativeName>
</protein>
<dbReference type="InterPro" id="IPR014017">
    <property type="entry name" value="DNA_helicase_UvrD-like_C"/>
</dbReference>
<dbReference type="GO" id="GO:0000725">
    <property type="term" value="P:recombinational repair"/>
    <property type="evidence" value="ECO:0007669"/>
    <property type="project" value="TreeGrafter"/>
</dbReference>
<evidence type="ECO:0000256" key="3">
    <source>
        <dbReference type="ARBA" id="ARBA00022763"/>
    </source>
</evidence>
<evidence type="ECO:0000256" key="15">
    <source>
        <dbReference type="PROSITE-ProRule" id="PRU00560"/>
    </source>
</evidence>
<evidence type="ECO:0000256" key="11">
    <source>
        <dbReference type="ARBA" id="ARBA00034617"/>
    </source>
</evidence>
<evidence type="ECO:0000256" key="9">
    <source>
        <dbReference type="ARBA" id="ARBA00023204"/>
    </source>
</evidence>
<name>A0A6L7GEM6_9SPHN</name>
<feature type="compositionally biased region" description="Pro residues" evidence="16">
    <location>
        <begin position="967"/>
        <end position="976"/>
    </location>
</feature>
<comment type="caution">
    <text evidence="19">The sequence shown here is derived from an EMBL/GenBank/DDBJ whole genome shotgun (WGS) entry which is preliminary data.</text>
</comment>
<evidence type="ECO:0000259" key="18">
    <source>
        <dbReference type="PROSITE" id="PS51217"/>
    </source>
</evidence>
<dbReference type="Gene3D" id="3.90.320.10">
    <property type="match status" value="1"/>
</dbReference>
<dbReference type="Proteomes" id="UP000473531">
    <property type="component" value="Unassembled WGS sequence"/>
</dbReference>
<evidence type="ECO:0000256" key="7">
    <source>
        <dbReference type="ARBA" id="ARBA00022840"/>
    </source>
</evidence>
<keyword evidence="10" id="KW-0413">Isomerase</keyword>
<evidence type="ECO:0000313" key="20">
    <source>
        <dbReference type="Proteomes" id="UP000473531"/>
    </source>
</evidence>
<keyword evidence="9" id="KW-0234">DNA repair</keyword>
<keyword evidence="1" id="KW-0540">Nuclease</keyword>
<dbReference type="Pfam" id="PF13361">
    <property type="entry name" value="UvrD_C"/>
    <property type="match status" value="1"/>
</dbReference>
<evidence type="ECO:0000256" key="2">
    <source>
        <dbReference type="ARBA" id="ARBA00022741"/>
    </source>
</evidence>
<keyword evidence="6" id="KW-0269">Exonuclease</keyword>
<dbReference type="SUPFAM" id="SSF52540">
    <property type="entry name" value="P-loop containing nucleoside triphosphate hydrolases"/>
    <property type="match status" value="1"/>
</dbReference>